<evidence type="ECO:0000313" key="1">
    <source>
        <dbReference type="EMBL" id="KAI3828412.1"/>
    </source>
</evidence>
<organism evidence="1 2">
    <name type="scientific">Smallanthus sonchifolius</name>
    <dbReference type="NCBI Taxonomy" id="185202"/>
    <lineage>
        <taxon>Eukaryota</taxon>
        <taxon>Viridiplantae</taxon>
        <taxon>Streptophyta</taxon>
        <taxon>Embryophyta</taxon>
        <taxon>Tracheophyta</taxon>
        <taxon>Spermatophyta</taxon>
        <taxon>Magnoliopsida</taxon>
        <taxon>eudicotyledons</taxon>
        <taxon>Gunneridae</taxon>
        <taxon>Pentapetalae</taxon>
        <taxon>asterids</taxon>
        <taxon>campanulids</taxon>
        <taxon>Asterales</taxon>
        <taxon>Asteraceae</taxon>
        <taxon>Asteroideae</taxon>
        <taxon>Heliantheae alliance</taxon>
        <taxon>Millerieae</taxon>
        <taxon>Smallanthus</taxon>
    </lineage>
</organism>
<sequence length="86" mass="9860">MEKIAMRWRMVTRNFSGSKHSSSLSKPPCFDGLIFESQVDPNKVQLEDFVDRDLLDLTTGMPQKEKKIVNFGPSSVYVLWGCKKHV</sequence>
<dbReference type="Proteomes" id="UP001056120">
    <property type="component" value="Linkage Group LG01"/>
</dbReference>
<comment type="caution">
    <text evidence="1">The sequence shown here is derived from an EMBL/GenBank/DDBJ whole genome shotgun (WGS) entry which is preliminary data.</text>
</comment>
<dbReference type="EMBL" id="CM042018">
    <property type="protein sequence ID" value="KAI3828412.1"/>
    <property type="molecule type" value="Genomic_DNA"/>
</dbReference>
<evidence type="ECO:0000313" key="2">
    <source>
        <dbReference type="Proteomes" id="UP001056120"/>
    </source>
</evidence>
<accession>A0ACB9K809</accession>
<name>A0ACB9K809_9ASTR</name>
<reference evidence="1 2" key="2">
    <citation type="journal article" date="2022" name="Mol. Ecol. Resour.">
        <title>The genomes of chicory, endive, great burdock and yacon provide insights into Asteraceae paleo-polyploidization history and plant inulin production.</title>
        <authorList>
            <person name="Fan W."/>
            <person name="Wang S."/>
            <person name="Wang H."/>
            <person name="Wang A."/>
            <person name="Jiang F."/>
            <person name="Liu H."/>
            <person name="Zhao H."/>
            <person name="Xu D."/>
            <person name="Zhang Y."/>
        </authorList>
    </citation>
    <scope>NUCLEOTIDE SEQUENCE [LARGE SCALE GENOMIC DNA]</scope>
    <source>
        <strain evidence="2">cv. Yunnan</strain>
        <tissue evidence="1">Leaves</tissue>
    </source>
</reference>
<keyword evidence="2" id="KW-1185">Reference proteome</keyword>
<proteinExistence type="predicted"/>
<protein>
    <submittedName>
        <fullName evidence="1">Uncharacterized protein</fullName>
    </submittedName>
</protein>
<gene>
    <name evidence="1" type="ORF">L1987_02513</name>
</gene>
<reference evidence="2" key="1">
    <citation type="journal article" date="2022" name="Mol. Ecol. Resour.">
        <title>The genomes of chicory, endive, great burdock and yacon provide insights into Asteraceae palaeo-polyploidization history and plant inulin production.</title>
        <authorList>
            <person name="Fan W."/>
            <person name="Wang S."/>
            <person name="Wang H."/>
            <person name="Wang A."/>
            <person name="Jiang F."/>
            <person name="Liu H."/>
            <person name="Zhao H."/>
            <person name="Xu D."/>
            <person name="Zhang Y."/>
        </authorList>
    </citation>
    <scope>NUCLEOTIDE SEQUENCE [LARGE SCALE GENOMIC DNA]</scope>
    <source>
        <strain evidence="2">cv. Yunnan</strain>
    </source>
</reference>